<evidence type="ECO:0000256" key="1">
    <source>
        <dbReference type="ARBA" id="ARBA00009179"/>
    </source>
</evidence>
<dbReference type="SMART" id="SM00228">
    <property type="entry name" value="PDZ"/>
    <property type="match status" value="1"/>
</dbReference>
<evidence type="ECO:0000256" key="8">
    <source>
        <dbReference type="SAM" id="SignalP"/>
    </source>
</evidence>
<dbReference type="SUPFAM" id="SSF50156">
    <property type="entry name" value="PDZ domain-like"/>
    <property type="match status" value="1"/>
</dbReference>
<dbReference type="InterPro" id="IPR005151">
    <property type="entry name" value="Tail-specific_protease"/>
</dbReference>
<dbReference type="Pfam" id="PF11818">
    <property type="entry name" value="DUF3340"/>
    <property type="match status" value="1"/>
</dbReference>
<evidence type="ECO:0000256" key="2">
    <source>
        <dbReference type="ARBA" id="ARBA00022670"/>
    </source>
</evidence>
<feature type="domain" description="PDZ" evidence="9">
    <location>
        <begin position="234"/>
        <end position="311"/>
    </location>
</feature>
<keyword evidence="6" id="KW-0175">Coiled coil</keyword>
<dbReference type="FunFam" id="3.90.226.10:FF:000090">
    <property type="entry name" value="Tail-specific protease"/>
    <property type="match status" value="1"/>
</dbReference>
<dbReference type="InterPro" id="IPR036034">
    <property type="entry name" value="PDZ_sf"/>
</dbReference>
<gene>
    <name evidence="10" type="ORF">IPJ38_04255</name>
</gene>
<dbReference type="Gene3D" id="2.30.42.10">
    <property type="match status" value="1"/>
</dbReference>
<comment type="caution">
    <text evidence="10">The sequence shown here is derived from an EMBL/GenBank/DDBJ whole genome shotgun (WGS) entry which is preliminary data.</text>
</comment>
<accession>A0A935JUZ9</accession>
<dbReference type="AlphaFoldDB" id="A0A935JUZ9"/>
<feature type="compositionally biased region" description="Polar residues" evidence="7">
    <location>
        <begin position="728"/>
        <end position="739"/>
    </location>
</feature>
<dbReference type="SUPFAM" id="SSF52096">
    <property type="entry name" value="ClpP/crotonase"/>
    <property type="match status" value="1"/>
</dbReference>
<evidence type="ECO:0000256" key="7">
    <source>
        <dbReference type="SAM" id="MobiDB-lite"/>
    </source>
</evidence>
<dbReference type="PROSITE" id="PS50106">
    <property type="entry name" value="PDZ"/>
    <property type="match status" value="1"/>
</dbReference>
<feature type="coiled-coil region" evidence="6">
    <location>
        <begin position="611"/>
        <end position="638"/>
    </location>
</feature>
<dbReference type="GO" id="GO:0004175">
    <property type="term" value="F:endopeptidase activity"/>
    <property type="evidence" value="ECO:0007669"/>
    <property type="project" value="TreeGrafter"/>
</dbReference>
<dbReference type="InterPro" id="IPR004447">
    <property type="entry name" value="Peptidase_S41A"/>
</dbReference>
<dbReference type="NCBIfam" id="TIGR00225">
    <property type="entry name" value="prc"/>
    <property type="match status" value="1"/>
</dbReference>
<dbReference type="EMBL" id="JADJMS010000009">
    <property type="protein sequence ID" value="MBK7414436.1"/>
    <property type="molecule type" value="Genomic_DNA"/>
</dbReference>
<dbReference type="GO" id="GO:0030288">
    <property type="term" value="C:outer membrane-bounded periplasmic space"/>
    <property type="evidence" value="ECO:0007669"/>
    <property type="project" value="TreeGrafter"/>
</dbReference>
<evidence type="ECO:0000259" key="9">
    <source>
        <dbReference type="PROSITE" id="PS50106"/>
    </source>
</evidence>
<evidence type="ECO:0000256" key="6">
    <source>
        <dbReference type="SAM" id="Coils"/>
    </source>
</evidence>
<dbReference type="GO" id="GO:0007165">
    <property type="term" value="P:signal transduction"/>
    <property type="evidence" value="ECO:0007669"/>
    <property type="project" value="TreeGrafter"/>
</dbReference>
<feature type="region of interest" description="Disordered" evidence="7">
    <location>
        <begin position="639"/>
        <end position="670"/>
    </location>
</feature>
<feature type="compositionally biased region" description="Polar residues" evidence="7">
    <location>
        <begin position="643"/>
        <end position="662"/>
    </location>
</feature>
<evidence type="ECO:0000256" key="5">
    <source>
        <dbReference type="RuleBase" id="RU004404"/>
    </source>
</evidence>
<evidence type="ECO:0000313" key="11">
    <source>
        <dbReference type="Proteomes" id="UP000739411"/>
    </source>
</evidence>
<dbReference type="PANTHER" id="PTHR32060:SF22">
    <property type="entry name" value="CARBOXYL-TERMINAL-PROCESSING PEPTIDASE 3, CHLOROPLASTIC"/>
    <property type="match status" value="1"/>
</dbReference>
<dbReference type="CDD" id="cd06782">
    <property type="entry name" value="cpPDZ_CPP-like"/>
    <property type="match status" value="1"/>
</dbReference>
<keyword evidence="2 5" id="KW-0645">Protease</keyword>
<comment type="similarity">
    <text evidence="1 5">Belongs to the peptidase S41A family.</text>
</comment>
<reference evidence="10 11" key="1">
    <citation type="submission" date="2020-10" db="EMBL/GenBank/DDBJ databases">
        <title>Connecting structure to function with the recovery of over 1000 high-quality activated sludge metagenome-assembled genomes encoding full-length rRNA genes using long-read sequencing.</title>
        <authorList>
            <person name="Singleton C.M."/>
            <person name="Petriglieri F."/>
            <person name="Kristensen J.M."/>
            <person name="Kirkegaard R.H."/>
            <person name="Michaelsen T.Y."/>
            <person name="Andersen M.H."/>
            <person name="Karst S.M."/>
            <person name="Dueholm M.S."/>
            <person name="Nielsen P.H."/>
            <person name="Albertsen M."/>
        </authorList>
    </citation>
    <scope>NUCLEOTIDE SEQUENCE [LARGE SCALE GENOMIC DNA]</scope>
    <source>
        <strain evidence="10">EsbW_18-Q3-R4-48_BATAC.463</strain>
    </source>
</reference>
<feature type="chain" id="PRO_5037488714" evidence="8">
    <location>
        <begin position="19"/>
        <end position="739"/>
    </location>
</feature>
<dbReference type="Pfam" id="PF03572">
    <property type="entry name" value="Peptidase_S41"/>
    <property type="match status" value="1"/>
</dbReference>
<keyword evidence="8" id="KW-0732">Signal</keyword>
<name>A0A935JUZ9_9RHOO</name>
<dbReference type="InterPro" id="IPR040573">
    <property type="entry name" value="TSP_N"/>
</dbReference>
<proteinExistence type="inferred from homology"/>
<keyword evidence="3 5" id="KW-0378">Hydrolase</keyword>
<feature type="signal peptide" evidence="8">
    <location>
        <begin position="1"/>
        <end position="18"/>
    </location>
</feature>
<keyword evidence="4 5" id="KW-0720">Serine protease</keyword>
<dbReference type="Pfam" id="PF00595">
    <property type="entry name" value="PDZ"/>
    <property type="match status" value="1"/>
</dbReference>
<dbReference type="InterPro" id="IPR001478">
    <property type="entry name" value="PDZ"/>
</dbReference>
<dbReference type="CDD" id="cd07560">
    <property type="entry name" value="Peptidase_S41_CPP"/>
    <property type="match status" value="1"/>
</dbReference>
<dbReference type="PANTHER" id="PTHR32060">
    <property type="entry name" value="TAIL-SPECIFIC PROTEASE"/>
    <property type="match status" value="1"/>
</dbReference>
<dbReference type="GO" id="GO:0006508">
    <property type="term" value="P:proteolysis"/>
    <property type="evidence" value="ECO:0007669"/>
    <property type="project" value="UniProtKB-KW"/>
</dbReference>
<dbReference type="Proteomes" id="UP000739411">
    <property type="component" value="Unassembled WGS sequence"/>
</dbReference>
<organism evidence="10 11">
    <name type="scientific">Candidatus Dechloromonas phosphorivorans</name>
    <dbReference type="NCBI Taxonomy" id="2899244"/>
    <lineage>
        <taxon>Bacteria</taxon>
        <taxon>Pseudomonadati</taxon>
        <taxon>Pseudomonadota</taxon>
        <taxon>Betaproteobacteria</taxon>
        <taxon>Rhodocyclales</taxon>
        <taxon>Azonexaceae</taxon>
        <taxon>Dechloromonas</taxon>
    </lineage>
</organism>
<dbReference type="Gene3D" id="3.90.226.10">
    <property type="entry name" value="2-enoyl-CoA Hydratase, Chain A, domain 1"/>
    <property type="match status" value="1"/>
</dbReference>
<evidence type="ECO:0000313" key="10">
    <source>
        <dbReference type="EMBL" id="MBK7414436.1"/>
    </source>
</evidence>
<dbReference type="Pfam" id="PF17804">
    <property type="entry name" value="TSP_NTD"/>
    <property type="match status" value="1"/>
</dbReference>
<dbReference type="GO" id="GO:0008236">
    <property type="term" value="F:serine-type peptidase activity"/>
    <property type="evidence" value="ECO:0007669"/>
    <property type="project" value="UniProtKB-KW"/>
</dbReference>
<dbReference type="SMART" id="SM00245">
    <property type="entry name" value="TSPc"/>
    <property type="match status" value="1"/>
</dbReference>
<evidence type="ECO:0000256" key="3">
    <source>
        <dbReference type="ARBA" id="ARBA00022801"/>
    </source>
</evidence>
<dbReference type="InterPro" id="IPR029045">
    <property type="entry name" value="ClpP/crotonase-like_dom_sf"/>
</dbReference>
<evidence type="ECO:0000256" key="4">
    <source>
        <dbReference type="ARBA" id="ARBA00022825"/>
    </source>
</evidence>
<sequence>MKNKLLWFVLSIALAAQAAAFEATPASAPVLKPQPEQSQAAHLSAAVLTKYHYKAMPLDDAMSEKIFDRYLKSLDSEKLFFVQDDIGQLASARTRLDNAIIDKDLSLPFAMFNLYTKRVVERFAYARSLLGEKFNFQEKENYRYDREKESWPATEQEMREVWRKRVKNDWLRLKLAGKDDKSIFETLDKRYENSQRRVSRTKSDDAFQSFMNAYAMAIEPHTNYLVPRTAEDFNITMRLSLVGIGAVLTEKDDYTTIRELTPGGPAELSGQLKPGDRIIGVAQGENGAMTDIQGWRLDDSVALIRGATDSVVQLDVLPADAGPDGKHKRVSLIRKKITLEEQAAKKSILTVKDKHGEQRIGVITLPTFYQDFEAKAKGERNLKSATRDVSRLLNEFKKEKIDGVLVDLRNNGGGSLTEAVELTGLFIGNGPVVQQRDAKGNVSVAKDANAKVAWDGPLGVLINRGSASASEIFAAAMQDYGRGVLIGERSFGKGTVQAMINLDQMVKNEPATFGELKLTVAQFFRINGGSTQLRGVKPEILFPMRPELDDFGESSYDNPLPWVKIGAADYAPVDDLNSLIPELLNRHEARVKTDKEFQALREDVAEVTRLRKKNMVSLNEAERRKERDEQEAKLTAREKVKITSASNNDPTLGKQASSNRKSIFQDDGLQANERNLTTDLAAEKSRKNTRDVLLIEAANIVADEVAIMRSNERIAFRTKPGMQLPPAQKQSSESVRLGI</sequence>
<protein>
    <submittedName>
        <fullName evidence="10">Carboxy terminal-processing peptidase</fullName>
    </submittedName>
</protein>
<dbReference type="InterPro" id="IPR020992">
    <property type="entry name" value="Tail_Prtase_C"/>
</dbReference>
<feature type="region of interest" description="Disordered" evidence="7">
    <location>
        <begin position="718"/>
        <end position="739"/>
    </location>
</feature>